<evidence type="ECO:0000256" key="1">
    <source>
        <dbReference type="SAM" id="MobiDB-lite"/>
    </source>
</evidence>
<evidence type="ECO:0000313" key="3">
    <source>
        <dbReference type="Proteomes" id="UP001362999"/>
    </source>
</evidence>
<feature type="region of interest" description="Disordered" evidence="1">
    <location>
        <begin position="90"/>
        <end position="129"/>
    </location>
</feature>
<dbReference type="Proteomes" id="UP001362999">
    <property type="component" value="Unassembled WGS sequence"/>
</dbReference>
<sequence length="150" mass="14699">MAFSYTATGTVSGSGPLPMHLPHLPPGPLGRVVSSSVSSTSSSPTTQYPSPISPSMAMAPQYLTESIDGPAPAGRKNAAMAIPVPVPNLIKKSRGRHVPVGTSAGTGEGGSGSGGGGGKGKGGKGGGGEQERAFVCEVAGCGKGFVRGEH</sequence>
<feature type="compositionally biased region" description="Polar residues" evidence="1">
    <location>
        <begin position="1"/>
        <end position="11"/>
    </location>
</feature>
<gene>
    <name evidence="2" type="ORF">R3P38DRAFT_829820</name>
</gene>
<keyword evidence="3" id="KW-1185">Reference proteome</keyword>
<dbReference type="AlphaFoldDB" id="A0AAW0C017"/>
<reference evidence="2 3" key="1">
    <citation type="journal article" date="2024" name="J Genomics">
        <title>Draft genome sequencing and assembly of Favolaschia claudopus CIRM-BRFM 2984 isolated from oak limbs.</title>
        <authorList>
            <person name="Navarro D."/>
            <person name="Drula E."/>
            <person name="Chaduli D."/>
            <person name="Cazenave R."/>
            <person name="Ahrendt S."/>
            <person name="Wang J."/>
            <person name="Lipzen A."/>
            <person name="Daum C."/>
            <person name="Barry K."/>
            <person name="Grigoriev I.V."/>
            <person name="Favel A."/>
            <person name="Rosso M.N."/>
            <person name="Martin F."/>
        </authorList>
    </citation>
    <scope>NUCLEOTIDE SEQUENCE [LARGE SCALE GENOMIC DNA]</scope>
    <source>
        <strain evidence="2 3">CIRM-BRFM 2984</strain>
    </source>
</reference>
<dbReference type="EMBL" id="JAWWNJ010000024">
    <property type="protein sequence ID" value="KAK7031913.1"/>
    <property type="molecule type" value="Genomic_DNA"/>
</dbReference>
<evidence type="ECO:0000313" key="2">
    <source>
        <dbReference type="EMBL" id="KAK7031913.1"/>
    </source>
</evidence>
<organism evidence="2 3">
    <name type="scientific">Favolaschia claudopus</name>
    <dbReference type="NCBI Taxonomy" id="2862362"/>
    <lineage>
        <taxon>Eukaryota</taxon>
        <taxon>Fungi</taxon>
        <taxon>Dikarya</taxon>
        <taxon>Basidiomycota</taxon>
        <taxon>Agaricomycotina</taxon>
        <taxon>Agaricomycetes</taxon>
        <taxon>Agaricomycetidae</taxon>
        <taxon>Agaricales</taxon>
        <taxon>Marasmiineae</taxon>
        <taxon>Mycenaceae</taxon>
        <taxon>Favolaschia</taxon>
    </lineage>
</organism>
<name>A0AAW0C017_9AGAR</name>
<accession>A0AAW0C017</accession>
<protein>
    <submittedName>
        <fullName evidence="2">Uncharacterized protein</fullName>
    </submittedName>
</protein>
<comment type="caution">
    <text evidence="2">The sequence shown here is derived from an EMBL/GenBank/DDBJ whole genome shotgun (WGS) entry which is preliminary data.</text>
</comment>
<feature type="compositionally biased region" description="Gly residues" evidence="1">
    <location>
        <begin position="104"/>
        <end position="128"/>
    </location>
</feature>
<feature type="compositionally biased region" description="Low complexity" evidence="1">
    <location>
        <begin position="29"/>
        <end position="56"/>
    </location>
</feature>
<proteinExistence type="predicted"/>
<feature type="compositionally biased region" description="Low complexity" evidence="1">
    <location>
        <begin position="13"/>
        <end position="22"/>
    </location>
</feature>
<feature type="region of interest" description="Disordered" evidence="1">
    <location>
        <begin position="1"/>
        <end position="56"/>
    </location>
</feature>